<accession>A0AAJ8LK02</accession>
<feature type="region of interest" description="Disordered" evidence="1">
    <location>
        <begin position="281"/>
        <end position="310"/>
    </location>
</feature>
<evidence type="ECO:0000256" key="1">
    <source>
        <dbReference type="SAM" id="MobiDB-lite"/>
    </source>
</evidence>
<reference evidence="2" key="1">
    <citation type="submission" date="2017-08" db="EMBL/GenBank/DDBJ databases">
        <authorList>
            <person name="Cuomo C."/>
            <person name="Billmyre B."/>
            <person name="Heitman J."/>
        </authorList>
    </citation>
    <scope>NUCLEOTIDE SEQUENCE</scope>
    <source>
        <strain evidence="2">CBS 12478</strain>
    </source>
</reference>
<reference evidence="2" key="2">
    <citation type="submission" date="2024-01" db="EMBL/GenBank/DDBJ databases">
        <title>Comparative genomics of Cryptococcus and Kwoniella reveals pathogenesis evolution and contrasting modes of karyotype evolution via chromosome fusion or intercentromeric recombination.</title>
        <authorList>
            <person name="Coelho M.A."/>
            <person name="David-Palma M."/>
            <person name="Shea T."/>
            <person name="Bowers K."/>
            <person name="McGinley-Smith S."/>
            <person name="Mohammad A.W."/>
            <person name="Gnirke A."/>
            <person name="Yurkov A.M."/>
            <person name="Nowrousian M."/>
            <person name="Sun S."/>
            <person name="Cuomo C.A."/>
            <person name="Heitman J."/>
        </authorList>
    </citation>
    <scope>NUCLEOTIDE SEQUENCE</scope>
    <source>
        <strain evidence="2">CBS 12478</strain>
    </source>
</reference>
<evidence type="ECO:0000313" key="2">
    <source>
        <dbReference type="EMBL" id="WWD19162.1"/>
    </source>
</evidence>
<feature type="compositionally biased region" description="Low complexity" evidence="1">
    <location>
        <begin position="238"/>
        <end position="251"/>
    </location>
</feature>
<dbReference type="EMBL" id="CP144056">
    <property type="protein sequence ID" value="WWD19162.1"/>
    <property type="molecule type" value="Genomic_DNA"/>
</dbReference>
<dbReference type="Proteomes" id="UP000322225">
    <property type="component" value="Chromosome 6"/>
</dbReference>
<dbReference type="RefSeq" id="XP_031864044.2">
    <property type="nucleotide sequence ID" value="XM_032001881.2"/>
</dbReference>
<name>A0AAJ8LK02_9TREE</name>
<feature type="region of interest" description="Disordered" evidence="1">
    <location>
        <begin position="231"/>
        <end position="251"/>
    </location>
</feature>
<dbReference type="GeneID" id="43585989"/>
<organism evidence="2 3">
    <name type="scientific">Kwoniella shandongensis</name>
    <dbReference type="NCBI Taxonomy" id="1734106"/>
    <lineage>
        <taxon>Eukaryota</taxon>
        <taxon>Fungi</taxon>
        <taxon>Dikarya</taxon>
        <taxon>Basidiomycota</taxon>
        <taxon>Agaricomycotina</taxon>
        <taxon>Tremellomycetes</taxon>
        <taxon>Tremellales</taxon>
        <taxon>Cryptococcaceae</taxon>
        <taxon>Kwoniella</taxon>
    </lineage>
</organism>
<sequence>MLRAKPPPMTLSSFFSPTPHHDPVTYLSTPKFNRRLARCPRTNLPVTYSDIGDEDGVPLVYVLPSGCSRWIAAPMDPLARSYGIRLIVVDRPGCGGTGEVPLDERIERSCEMIVSVLEHLQVKPAHILATSAGIYYALHLLTYHPSAFQTSLNPPPRLYLISPWSPLLPPDHEDYWSFKWGWIPTPLIATQHITTPHLIKAAQGAQKALDTSLKVYETGRTYALKWFKSLTEDPPTPVSSSTTSTPVGSITPIEKSDTVAVDGGGGSGLGDGAASVLRDMQGGTTLGEGTDVPVPTTQTEEGGEGENSGRRTKYWGKFPCCVACTTSEFMTAENGQGIGQEHLICLNRGPNDTGAKWLEIATSDLAATIDFAQLGESSSSSVSKSLREGQQPPKDGNEVEAEKKTVPNPLIVDVWWGWEDDMVPRKGQLWFNNVVGAYPGLMNLRIHDVPDGDHTDLLARVEGIHEVMGMVQSQGDTTFASP</sequence>
<dbReference type="SUPFAM" id="SSF53474">
    <property type="entry name" value="alpha/beta-Hydrolases"/>
    <property type="match status" value="1"/>
</dbReference>
<dbReference type="InterPro" id="IPR029058">
    <property type="entry name" value="AB_hydrolase_fold"/>
</dbReference>
<protein>
    <recommendedName>
        <fullName evidence="4">AB hydrolase-1 domain-containing protein</fullName>
    </recommendedName>
</protein>
<proteinExistence type="predicted"/>
<dbReference type="AlphaFoldDB" id="A0AAJ8LK02"/>
<dbReference type="Gene3D" id="3.40.50.1820">
    <property type="entry name" value="alpha/beta hydrolase"/>
    <property type="match status" value="1"/>
</dbReference>
<evidence type="ECO:0000313" key="3">
    <source>
        <dbReference type="Proteomes" id="UP000322225"/>
    </source>
</evidence>
<keyword evidence="3" id="KW-1185">Reference proteome</keyword>
<evidence type="ECO:0008006" key="4">
    <source>
        <dbReference type="Google" id="ProtNLM"/>
    </source>
</evidence>
<gene>
    <name evidence="2" type="ORF">CI109_103620</name>
</gene>
<feature type="region of interest" description="Disordered" evidence="1">
    <location>
        <begin position="379"/>
        <end position="403"/>
    </location>
</feature>
<dbReference type="KEGG" id="ksn:43585989"/>